<keyword evidence="3" id="KW-1185">Reference proteome</keyword>
<feature type="signal peptide" evidence="1">
    <location>
        <begin position="1"/>
        <end position="29"/>
    </location>
</feature>
<protein>
    <recommendedName>
        <fullName evidence="4">Secreted protein</fullName>
    </recommendedName>
</protein>
<dbReference type="RefSeq" id="XP_067482090.1">
    <property type="nucleotide sequence ID" value="XM_067624269.1"/>
</dbReference>
<keyword evidence="1" id="KW-0732">Signal</keyword>
<proteinExistence type="predicted"/>
<evidence type="ECO:0008006" key="4">
    <source>
        <dbReference type="Google" id="ProtNLM"/>
    </source>
</evidence>
<feature type="chain" id="PRO_5012318465" description="Secreted protein" evidence="1">
    <location>
        <begin position="30"/>
        <end position="105"/>
    </location>
</feature>
<sequence>MKQLLLLLFLPPNAVYGVLLAFLYSKVSAGCPASLQSSHKSDFCCCRVMCELANFGSISARTGEVLRMGRLKWISAVTDRAGRTEIATTTREETEISRRMYEVEY</sequence>
<dbReference type="Proteomes" id="UP000184499">
    <property type="component" value="Unassembled WGS sequence"/>
</dbReference>
<dbReference type="AlphaFoldDB" id="A0A1L9UTA7"/>
<organism evidence="2 3">
    <name type="scientific">Aspergillus brasiliensis (strain CBS 101740 / IMI 381727 / IBT 21946)</name>
    <dbReference type="NCBI Taxonomy" id="767769"/>
    <lineage>
        <taxon>Eukaryota</taxon>
        <taxon>Fungi</taxon>
        <taxon>Dikarya</taxon>
        <taxon>Ascomycota</taxon>
        <taxon>Pezizomycotina</taxon>
        <taxon>Eurotiomycetes</taxon>
        <taxon>Eurotiomycetidae</taxon>
        <taxon>Eurotiales</taxon>
        <taxon>Aspergillaceae</taxon>
        <taxon>Aspergillus</taxon>
        <taxon>Aspergillus subgen. Circumdati</taxon>
    </lineage>
</organism>
<reference evidence="3" key="1">
    <citation type="journal article" date="2017" name="Genome Biol.">
        <title>Comparative genomics reveals high biological diversity and specific adaptations in the industrially and medically important fungal genus Aspergillus.</title>
        <authorList>
            <person name="de Vries R.P."/>
            <person name="Riley R."/>
            <person name="Wiebenga A."/>
            <person name="Aguilar-Osorio G."/>
            <person name="Amillis S."/>
            <person name="Uchima C.A."/>
            <person name="Anderluh G."/>
            <person name="Asadollahi M."/>
            <person name="Askin M."/>
            <person name="Barry K."/>
            <person name="Battaglia E."/>
            <person name="Bayram O."/>
            <person name="Benocci T."/>
            <person name="Braus-Stromeyer S.A."/>
            <person name="Caldana C."/>
            <person name="Canovas D."/>
            <person name="Cerqueira G.C."/>
            <person name="Chen F."/>
            <person name="Chen W."/>
            <person name="Choi C."/>
            <person name="Clum A."/>
            <person name="Dos Santos R.A."/>
            <person name="Damasio A.R."/>
            <person name="Diallinas G."/>
            <person name="Emri T."/>
            <person name="Fekete E."/>
            <person name="Flipphi M."/>
            <person name="Freyberg S."/>
            <person name="Gallo A."/>
            <person name="Gournas C."/>
            <person name="Habgood R."/>
            <person name="Hainaut M."/>
            <person name="Harispe M.L."/>
            <person name="Henrissat B."/>
            <person name="Hilden K.S."/>
            <person name="Hope R."/>
            <person name="Hossain A."/>
            <person name="Karabika E."/>
            <person name="Karaffa L."/>
            <person name="Karanyi Z."/>
            <person name="Krasevec N."/>
            <person name="Kuo A."/>
            <person name="Kusch H."/>
            <person name="LaButti K."/>
            <person name="Lagendijk E.L."/>
            <person name="Lapidus A."/>
            <person name="Levasseur A."/>
            <person name="Lindquist E."/>
            <person name="Lipzen A."/>
            <person name="Logrieco A.F."/>
            <person name="MacCabe A."/>
            <person name="Maekelae M.R."/>
            <person name="Malavazi I."/>
            <person name="Melin P."/>
            <person name="Meyer V."/>
            <person name="Mielnichuk N."/>
            <person name="Miskei M."/>
            <person name="Molnar A.P."/>
            <person name="Mule G."/>
            <person name="Ngan C.Y."/>
            <person name="Orejas M."/>
            <person name="Orosz E."/>
            <person name="Ouedraogo J.P."/>
            <person name="Overkamp K.M."/>
            <person name="Park H.-S."/>
            <person name="Perrone G."/>
            <person name="Piumi F."/>
            <person name="Punt P.J."/>
            <person name="Ram A.F."/>
            <person name="Ramon A."/>
            <person name="Rauscher S."/>
            <person name="Record E."/>
            <person name="Riano-Pachon D.M."/>
            <person name="Robert V."/>
            <person name="Roehrig J."/>
            <person name="Ruller R."/>
            <person name="Salamov A."/>
            <person name="Salih N.S."/>
            <person name="Samson R.A."/>
            <person name="Sandor E."/>
            <person name="Sanguinetti M."/>
            <person name="Schuetze T."/>
            <person name="Sepcic K."/>
            <person name="Shelest E."/>
            <person name="Sherlock G."/>
            <person name="Sophianopoulou V."/>
            <person name="Squina F.M."/>
            <person name="Sun H."/>
            <person name="Susca A."/>
            <person name="Todd R.B."/>
            <person name="Tsang A."/>
            <person name="Unkles S.E."/>
            <person name="van de Wiele N."/>
            <person name="van Rossen-Uffink D."/>
            <person name="Oliveira J.V."/>
            <person name="Vesth T.C."/>
            <person name="Visser J."/>
            <person name="Yu J.-H."/>
            <person name="Zhou M."/>
            <person name="Andersen M.R."/>
            <person name="Archer D.B."/>
            <person name="Baker S.E."/>
            <person name="Benoit I."/>
            <person name="Brakhage A.A."/>
            <person name="Braus G.H."/>
            <person name="Fischer R."/>
            <person name="Frisvad J.C."/>
            <person name="Goldman G.H."/>
            <person name="Houbraken J."/>
            <person name="Oakley B."/>
            <person name="Pocsi I."/>
            <person name="Scazzocchio C."/>
            <person name="Seiboth B."/>
            <person name="vanKuyk P.A."/>
            <person name="Wortman J."/>
            <person name="Dyer P.S."/>
            <person name="Grigoriev I.V."/>
        </authorList>
    </citation>
    <scope>NUCLEOTIDE SEQUENCE [LARGE SCALE GENOMIC DNA]</scope>
    <source>
        <strain evidence="3">CBS 101740 / IMI 381727 / IBT 21946</strain>
    </source>
</reference>
<gene>
    <name evidence="2" type="ORF">ASPBRDRAFT_40059</name>
</gene>
<evidence type="ECO:0000313" key="2">
    <source>
        <dbReference type="EMBL" id="OJJ74842.1"/>
    </source>
</evidence>
<dbReference type="GeneID" id="93576757"/>
<dbReference type="VEuPathDB" id="FungiDB:ASPBRDRAFT_40059"/>
<name>A0A1L9UTA7_ASPBC</name>
<accession>A0A1L9UTA7</accession>
<dbReference type="EMBL" id="KV878681">
    <property type="protein sequence ID" value="OJJ74842.1"/>
    <property type="molecule type" value="Genomic_DNA"/>
</dbReference>
<evidence type="ECO:0000313" key="3">
    <source>
        <dbReference type="Proteomes" id="UP000184499"/>
    </source>
</evidence>
<evidence type="ECO:0000256" key="1">
    <source>
        <dbReference type="SAM" id="SignalP"/>
    </source>
</evidence>